<protein>
    <submittedName>
        <fullName evidence="2">Uncharacterized protein</fullName>
    </submittedName>
</protein>
<feature type="compositionally biased region" description="Basic and acidic residues" evidence="1">
    <location>
        <begin position="1"/>
        <end position="45"/>
    </location>
</feature>
<dbReference type="EMBL" id="BEZZ01125509">
    <property type="protein sequence ID" value="GCC44087.1"/>
    <property type="molecule type" value="Genomic_DNA"/>
</dbReference>
<accession>A0A401TN43</accession>
<keyword evidence="3" id="KW-1185">Reference proteome</keyword>
<gene>
    <name evidence="2" type="ORF">chiPu_0028194</name>
</gene>
<evidence type="ECO:0000256" key="1">
    <source>
        <dbReference type="SAM" id="MobiDB-lite"/>
    </source>
</evidence>
<feature type="compositionally biased region" description="Basic residues" evidence="1">
    <location>
        <begin position="143"/>
        <end position="168"/>
    </location>
</feature>
<comment type="caution">
    <text evidence="2">The sequence shown here is derived from an EMBL/GenBank/DDBJ whole genome shotgun (WGS) entry which is preliminary data.</text>
</comment>
<evidence type="ECO:0000313" key="2">
    <source>
        <dbReference type="EMBL" id="GCC44087.1"/>
    </source>
</evidence>
<name>A0A401TN43_CHIPU</name>
<dbReference type="Proteomes" id="UP000287033">
    <property type="component" value="Unassembled WGS sequence"/>
</dbReference>
<evidence type="ECO:0000313" key="3">
    <source>
        <dbReference type="Proteomes" id="UP000287033"/>
    </source>
</evidence>
<feature type="compositionally biased region" description="Basic and acidic residues" evidence="1">
    <location>
        <begin position="78"/>
        <end position="98"/>
    </location>
</feature>
<reference evidence="2 3" key="1">
    <citation type="journal article" date="2018" name="Nat. Ecol. Evol.">
        <title>Shark genomes provide insights into elasmobranch evolution and the origin of vertebrates.</title>
        <authorList>
            <person name="Hara Y"/>
            <person name="Yamaguchi K"/>
            <person name="Onimaru K"/>
            <person name="Kadota M"/>
            <person name="Koyanagi M"/>
            <person name="Keeley SD"/>
            <person name="Tatsumi K"/>
            <person name="Tanaka K"/>
            <person name="Motone F"/>
            <person name="Kageyama Y"/>
            <person name="Nozu R"/>
            <person name="Adachi N"/>
            <person name="Nishimura O"/>
            <person name="Nakagawa R"/>
            <person name="Tanegashima C"/>
            <person name="Kiyatake I"/>
            <person name="Matsumoto R"/>
            <person name="Murakumo K"/>
            <person name="Nishida K"/>
            <person name="Terakita A"/>
            <person name="Kuratani S"/>
            <person name="Sato K"/>
            <person name="Hyodo S Kuraku.S."/>
        </authorList>
    </citation>
    <scope>NUCLEOTIDE SEQUENCE [LARGE SCALE GENOMIC DNA]</scope>
</reference>
<dbReference type="AlphaFoldDB" id="A0A401TN43"/>
<proteinExistence type="predicted"/>
<sequence length="233" mass="25615">DDGDARDHHQHVPADIDRGAAVERDREILAARAEAAEDPAHDHPAQEALQQQREQRHDVAVGGSGIGQKAEHDEDVPDVERLAGEGEVRPARHADIGNRKAVQAGRGPRRGDDEDLADEHQQAAPEQAPDREVGRQRAAAIACRRRHRRRSAGLRKRRRRPCARNKTRNLPRLLPAGHALGPHQRIGTHHATGDQVAELGFRQGALLLAFGCIKPVSVRHFLFLGARAQVGAR</sequence>
<organism evidence="2 3">
    <name type="scientific">Chiloscyllium punctatum</name>
    <name type="common">Brownbanded bambooshark</name>
    <name type="synonym">Hemiscyllium punctatum</name>
    <dbReference type="NCBI Taxonomy" id="137246"/>
    <lineage>
        <taxon>Eukaryota</taxon>
        <taxon>Metazoa</taxon>
        <taxon>Chordata</taxon>
        <taxon>Craniata</taxon>
        <taxon>Vertebrata</taxon>
        <taxon>Chondrichthyes</taxon>
        <taxon>Elasmobranchii</taxon>
        <taxon>Galeomorphii</taxon>
        <taxon>Galeoidea</taxon>
        <taxon>Orectolobiformes</taxon>
        <taxon>Hemiscylliidae</taxon>
        <taxon>Chiloscyllium</taxon>
    </lineage>
</organism>
<feature type="region of interest" description="Disordered" evidence="1">
    <location>
        <begin position="1"/>
        <end position="168"/>
    </location>
</feature>
<feature type="non-terminal residue" evidence="2">
    <location>
        <position position="1"/>
    </location>
</feature>